<dbReference type="SUPFAM" id="SSF56059">
    <property type="entry name" value="Glutathione synthetase ATP-binding domain-like"/>
    <property type="match status" value="1"/>
</dbReference>
<dbReference type="Pfam" id="PF13535">
    <property type="entry name" value="ATP-grasp_4"/>
    <property type="match status" value="1"/>
</dbReference>
<evidence type="ECO:0000256" key="1">
    <source>
        <dbReference type="ARBA" id="ARBA00022598"/>
    </source>
</evidence>
<dbReference type="PANTHER" id="PTHR43585:SF2">
    <property type="entry name" value="ATP-GRASP ENZYME FSQD"/>
    <property type="match status" value="1"/>
</dbReference>
<dbReference type="InterPro" id="IPR040570">
    <property type="entry name" value="LAL_C2"/>
</dbReference>
<evidence type="ECO:0000313" key="6">
    <source>
        <dbReference type="EMBL" id="GLW73549.1"/>
    </source>
</evidence>
<dbReference type="PROSITE" id="PS50975">
    <property type="entry name" value="ATP_GRASP"/>
    <property type="match status" value="1"/>
</dbReference>
<dbReference type="GO" id="GO:0005524">
    <property type="term" value="F:ATP binding"/>
    <property type="evidence" value="ECO:0007669"/>
    <property type="project" value="UniProtKB-UniRule"/>
</dbReference>
<dbReference type="Gene3D" id="3.30.470.20">
    <property type="entry name" value="ATP-grasp fold, B domain"/>
    <property type="match status" value="1"/>
</dbReference>
<dbReference type="GO" id="GO:0016829">
    <property type="term" value="F:lyase activity"/>
    <property type="evidence" value="ECO:0007669"/>
    <property type="project" value="UniProtKB-KW"/>
</dbReference>
<evidence type="ECO:0000259" key="5">
    <source>
        <dbReference type="PROSITE" id="PS50975"/>
    </source>
</evidence>
<sequence>MSGQGTGGQGTSGRPVLVVGYVAFAVPALAAFQQADSVVYVEEPDVARKRHLAETVQGIDYARGLIEWEYHLPGRADAFFAAHPGLDPVAVVPAVEYAVPFAARLAERYGLPGAGLGAAQLLRDKHQLRVVAAAAGIANPASEPVADAAALAAFMARHPGPVVLKPANRQASVGTRVVHAPEEVAAAWAFGQAQDEGVFVPDRPIPPAMLAEQYVSGPEFSVEMLVADGRPVFANTTGKLLYPGPYPIEAGHTVPAELPPETHELLAAETERLAAAVGFGTGVLHCEWILADGVPVLVECAGRLPGDSITDLIEAAYPVELTRAYYALMRGEPTGELPAKAERATAAAFLAPDRPGTVTAVHGLDAAAAAEGVQLAVVGIAPGHRSAGLRSSWDRVGIVTTRADTPAEARRLADAAAALVRFDLDPLAEEES</sequence>
<dbReference type="Gene3D" id="3.40.50.20">
    <property type="match status" value="1"/>
</dbReference>
<dbReference type="AlphaFoldDB" id="A0A9W6V2U3"/>
<comment type="caution">
    <text evidence="6">The sequence shown here is derived from an EMBL/GenBank/DDBJ whole genome shotgun (WGS) entry which is preliminary data.</text>
</comment>
<dbReference type="GO" id="GO:0046872">
    <property type="term" value="F:metal ion binding"/>
    <property type="evidence" value="ECO:0007669"/>
    <property type="project" value="InterPro"/>
</dbReference>
<evidence type="ECO:0000313" key="7">
    <source>
        <dbReference type="Proteomes" id="UP001165041"/>
    </source>
</evidence>
<dbReference type="InterPro" id="IPR011761">
    <property type="entry name" value="ATP-grasp"/>
</dbReference>
<keyword evidence="2 4" id="KW-0547">Nucleotide-binding</keyword>
<proteinExistence type="predicted"/>
<keyword evidence="1" id="KW-0436">Ligase</keyword>
<accession>A0A9W6V2U3</accession>
<feature type="domain" description="ATP-grasp" evidence="5">
    <location>
        <begin position="129"/>
        <end position="330"/>
    </location>
</feature>
<dbReference type="RefSeq" id="WP_285739194.1">
    <property type="nucleotide sequence ID" value="NZ_BSSA01000026.1"/>
</dbReference>
<dbReference type="EMBL" id="BSSA01000026">
    <property type="protein sequence ID" value="GLW73549.1"/>
    <property type="molecule type" value="Genomic_DNA"/>
</dbReference>
<dbReference type="PANTHER" id="PTHR43585">
    <property type="entry name" value="FUMIPYRROLE BIOSYNTHESIS PROTEIN C"/>
    <property type="match status" value="1"/>
</dbReference>
<gene>
    <name evidence="6" type="ORF">Kpho02_58480</name>
</gene>
<dbReference type="InterPro" id="IPR052032">
    <property type="entry name" value="ATP-dep_AA_Ligase"/>
</dbReference>
<dbReference type="Gene3D" id="3.30.1490.20">
    <property type="entry name" value="ATP-grasp fold, A domain"/>
    <property type="match status" value="1"/>
</dbReference>
<keyword evidence="6" id="KW-0456">Lyase</keyword>
<evidence type="ECO:0000256" key="3">
    <source>
        <dbReference type="ARBA" id="ARBA00022840"/>
    </source>
</evidence>
<dbReference type="InterPro" id="IPR013815">
    <property type="entry name" value="ATP_grasp_subdomain_1"/>
</dbReference>
<evidence type="ECO:0000256" key="2">
    <source>
        <dbReference type="ARBA" id="ARBA00022741"/>
    </source>
</evidence>
<dbReference type="Proteomes" id="UP001165041">
    <property type="component" value="Unassembled WGS sequence"/>
</dbReference>
<name>A0A9W6V2U3_9ACTN</name>
<evidence type="ECO:0000256" key="4">
    <source>
        <dbReference type="PROSITE-ProRule" id="PRU00409"/>
    </source>
</evidence>
<organism evidence="6 7">
    <name type="scientific">Kitasatospora phosalacinea</name>
    <dbReference type="NCBI Taxonomy" id="2065"/>
    <lineage>
        <taxon>Bacteria</taxon>
        <taxon>Bacillati</taxon>
        <taxon>Actinomycetota</taxon>
        <taxon>Actinomycetes</taxon>
        <taxon>Kitasatosporales</taxon>
        <taxon>Streptomycetaceae</taxon>
        <taxon>Kitasatospora</taxon>
    </lineage>
</organism>
<reference evidence="6" key="1">
    <citation type="submission" date="2023-02" db="EMBL/GenBank/DDBJ databases">
        <title>Kitasatospora phosalacinea NBRC 14627.</title>
        <authorList>
            <person name="Ichikawa N."/>
            <person name="Sato H."/>
            <person name="Tonouchi N."/>
        </authorList>
    </citation>
    <scope>NUCLEOTIDE SEQUENCE</scope>
    <source>
        <strain evidence="6">NBRC 14627</strain>
    </source>
</reference>
<dbReference type="GO" id="GO:0016874">
    <property type="term" value="F:ligase activity"/>
    <property type="evidence" value="ECO:0007669"/>
    <property type="project" value="UniProtKB-KW"/>
</dbReference>
<protein>
    <submittedName>
        <fullName evidence="6">Argininosuccinate lyase</fullName>
    </submittedName>
</protein>
<dbReference type="Pfam" id="PF18603">
    <property type="entry name" value="LAL_C2"/>
    <property type="match status" value="1"/>
</dbReference>
<keyword evidence="3 4" id="KW-0067">ATP-binding</keyword>